<keyword evidence="6" id="KW-1185">Reference proteome</keyword>
<dbReference type="GO" id="GO:0031295">
    <property type="term" value="P:T cell costimulation"/>
    <property type="evidence" value="ECO:0000318"/>
    <property type="project" value="GO_Central"/>
</dbReference>
<reference evidence="5" key="3">
    <citation type="submission" date="2025-09" db="UniProtKB">
        <authorList>
            <consortium name="Ensembl"/>
        </authorList>
    </citation>
    <scope>IDENTIFICATION</scope>
</reference>
<keyword evidence="3" id="KW-0472">Membrane</keyword>
<evidence type="ECO:0000256" key="2">
    <source>
        <dbReference type="PROSITE-ProRule" id="PRU00196"/>
    </source>
</evidence>
<dbReference type="AlphaFoldDB" id="A0A803TVL6"/>
<keyword evidence="1" id="KW-1015">Disulfide bond</keyword>
<sequence length="379" mass="42612">MREYTRGNGFSAMWIPEALKVVFKSKNYAVFHRILSCRFLKSVSPTEWNVRLEGTGSRCSGWLKMLHEGKWKRISSLHWSPQSTELACQQLHCGIPFGTLKPFSKEPEKQEVCLECQANSTFKNCIWTESNCTQGVALVCQDPIQMSTVQPESTTTTLMTTSKPTDAPVIRLEDGTALCSGAVELNFGSLQGLWKELAPRVCQGEGCEDATEPKDLDNNKPLRAHWEKMQCERKNLSLDCLDRTKACFTLVKCSGQDFKNKASSTEITLGILLGLVLTTFLLINCVPPIYKKIMKKYFKKRQHQWIGPNAVNQNVSFHRNSSASFHPHQGQIVQEEDNRTSKKTYLSPYAALEGATIRISNPLDNSSDSDYDLSSAQQL</sequence>
<dbReference type="Pfam" id="PF00530">
    <property type="entry name" value="SRCR"/>
    <property type="match status" value="1"/>
</dbReference>
<dbReference type="InterPro" id="IPR036772">
    <property type="entry name" value="SRCR-like_dom_sf"/>
</dbReference>
<evidence type="ECO:0000256" key="1">
    <source>
        <dbReference type="ARBA" id="ARBA00023157"/>
    </source>
</evidence>
<comment type="caution">
    <text evidence="2">Lacks conserved residue(s) required for the propagation of feature annotation.</text>
</comment>
<accession>A0A803TVL6</accession>
<dbReference type="PANTHER" id="PTHR47309">
    <property type="entry name" value="T-CELL SURFACE GLYCOPROTEIN CD5"/>
    <property type="match status" value="1"/>
</dbReference>
<dbReference type="InterPro" id="IPR001190">
    <property type="entry name" value="SRCR"/>
</dbReference>
<keyword evidence="3" id="KW-1133">Transmembrane helix</keyword>
<evidence type="ECO:0000256" key="3">
    <source>
        <dbReference type="SAM" id="Phobius"/>
    </source>
</evidence>
<dbReference type="InterPro" id="IPR003566">
    <property type="entry name" value="Tcell_CD5"/>
</dbReference>
<protein>
    <recommendedName>
        <fullName evidence="4">SRCR domain-containing protein</fullName>
    </recommendedName>
</protein>
<feature type="domain" description="SRCR" evidence="4">
    <location>
        <begin position="50"/>
        <end position="141"/>
    </location>
</feature>
<keyword evidence="3" id="KW-0812">Transmembrane</keyword>
<organism evidence="5 6">
    <name type="scientific">Anolis carolinensis</name>
    <name type="common">Green anole</name>
    <name type="synonym">American chameleon</name>
    <dbReference type="NCBI Taxonomy" id="28377"/>
    <lineage>
        <taxon>Eukaryota</taxon>
        <taxon>Metazoa</taxon>
        <taxon>Chordata</taxon>
        <taxon>Craniata</taxon>
        <taxon>Vertebrata</taxon>
        <taxon>Euteleostomi</taxon>
        <taxon>Lepidosauria</taxon>
        <taxon>Squamata</taxon>
        <taxon>Bifurcata</taxon>
        <taxon>Unidentata</taxon>
        <taxon>Episquamata</taxon>
        <taxon>Toxicofera</taxon>
        <taxon>Iguania</taxon>
        <taxon>Dactyloidae</taxon>
        <taxon>Anolis</taxon>
    </lineage>
</organism>
<dbReference type="InParanoid" id="A0A803TVL6"/>
<dbReference type="PROSITE" id="PS50287">
    <property type="entry name" value="SRCR_2"/>
    <property type="match status" value="1"/>
</dbReference>
<evidence type="ECO:0000259" key="4">
    <source>
        <dbReference type="PROSITE" id="PS50287"/>
    </source>
</evidence>
<proteinExistence type="predicted"/>
<evidence type="ECO:0000313" key="5">
    <source>
        <dbReference type="Ensembl" id="ENSACAP00000039256.1"/>
    </source>
</evidence>
<reference evidence="5" key="2">
    <citation type="submission" date="2025-08" db="UniProtKB">
        <authorList>
            <consortium name="Ensembl"/>
        </authorList>
    </citation>
    <scope>IDENTIFICATION</scope>
</reference>
<dbReference type="SUPFAM" id="SSF56487">
    <property type="entry name" value="SRCR-like"/>
    <property type="match status" value="1"/>
</dbReference>
<dbReference type="FunFam" id="3.10.250.10:FF:000028">
    <property type="entry name" value="T-cell surface glycoprotein CD5"/>
    <property type="match status" value="1"/>
</dbReference>
<gene>
    <name evidence="5" type="primary">cd5</name>
</gene>
<reference evidence="5" key="1">
    <citation type="submission" date="2009-12" db="EMBL/GenBank/DDBJ databases">
        <title>The Genome Sequence of Anolis carolinensis (Green Anole Lizard).</title>
        <authorList>
            <consortium name="The Genome Sequencing Platform"/>
            <person name="Di Palma F."/>
            <person name="Alfoldi J."/>
            <person name="Heiman D."/>
            <person name="Young S."/>
            <person name="Grabherr M."/>
            <person name="Johnson J."/>
            <person name="Lander E.S."/>
            <person name="Lindblad-Toh K."/>
        </authorList>
    </citation>
    <scope>NUCLEOTIDE SEQUENCE [LARGE SCALE GENOMIC DNA]</scope>
    <source>
        <strain evidence="5">JBL SC #1</strain>
    </source>
</reference>
<dbReference type="Gene3D" id="3.10.250.10">
    <property type="entry name" value="SRCR-like domain"/>
    <property type="match status" value="1"/>
</dbReference>
<dbReference type="Proteomes" id="UP000001646">
    <property type="component" value="Unplaced"/>
</dbReference>
<dbReference type="PRINTS" id="PR01409">
    <property type="entry name" value="TCELLCD5"/>
</dbReference>
<dbReference type="GeneTree" id="ENSGT00940000167155"/>
<dbReference type="PANTHER" id="PTHR47309:SF1">
    <property type="entry name" value="T-CELL SURFACE GLYCOPROTEIN CD5"/>
    <property type="match status" value="1"/>
</dbReference>
<name>A0A803TVL6_ANOCA</name>
<dbReference type="SMART" id="SM00202">
    <property type="entry name" value="SR"/>
    <property type="match status" value="1"/>
</dbReference>
<dbReference type="Ensembl" id="ENSACAT00000053995.1">
    <property type="protein sequence ID" value="ENSACAP00000039256.1"/>
    <property type="gene ID" value="ENSACAG00000028471.2"/>
</dbReference>
<feature type="transmembrane region" description="Helical" evidence="3">
    <location>
        <begin position="267"/>
        <end position="290"/>
    </location>
</feature>
<dbReference type="Bgee" id="ENSACAG00000028471">
    <property type="expression patterns" value="Expressed in adrenal gland and 6 other cell types or tissues"/>
</dbReference>
<evidence type="ECO:0000313" key="6">
    <source>
        <dbReference type="Proteomes" id="UP000001646"/>
    </source>
</evidence>
<dbReference type="GO" id="GO:0005886">
    <property type="term" value="C:plasma membrane"/>
    <property type="evidence" value="ECO:0000318"/>
    <property type="project" value="GO_Central"/>
</dbReference>